<sequence>MPIKGLTEKRSLARIGKIHLGIKQKGKGGSLYPAATDYFVVYEDGNTSPEIVAKFKALYGEKPKEIDIIFPVNDPEVFFPQWLKRYGNNRFLCKGDGETALETNPQTGEIKQIECKYRNCPYYQKGQCREVGNLLFYVQGIPEGVFQIDTSSINSIKKINTAIDIIKSANGGKIAGIPLKLALVPMKVLADGKYNKTVYILHLYQPNAAVNPPAAEEERDIEDIINEAMDEIENGEDIILPPEESVDEIPEDLFPEEVQNDESKYGPLTVVAVKGFYSKNGGTFYVASLKDIKGNQYTMVVPEEFKELKDTTIKNYTLEETNLGNKLLEKITNYEIAM</sequence>
<dbReference type="EMBL" id="FNBS01000081">
    <property type="protein sequence ID" value="SDG49116.1"/>
    <property type="molecule type" value="Genomic_DNA"/>
</dbReference>
<gene>
    <name evidence="1" type="ORF">SAMN04244560_02439</name>
</gene>
<name>A0A1G7UNN0_THETY</name>
<dbReference type="RefSeq" id="WP_074592858.1">
    <property type="nucleotide sequence ID" value="NZ_FNBS01000081.1"/>
</dbReference>
<dbReference type="Pfam" id="PF18897">
    <property type="entry name" value="Gp3-like"/>
    <property type="match status" value="1"/>
</dbReference>
<accession>A0A1G7UNN0</accession>
<evidence type="ECO:0000313" key="2">
    <source>
        <dbReference type="Proteomes" id="UP000183404"/>
    </source>
</evidence>
<dbReference type="InterPro" id="IPR043991">
    <property type="entry name" value="Gp3-like"/>
</dbReference>
<evidence type="ECO:0000313" key="1">
    <source>
        <dbReference type="EMBL" id="SDG49116.1"/>
    </source>
</evidence>
<proteinExistence type="predicted"/>
<dbReference type="AlphaFoldDB" id="A0A1G7UNN0"/>
<protein>
    <submittedName>
        <fullName evidence="1">Uncharacterized protein</fullName>
    </submittedName>
</protein>
<organism evidence="1 2">
    <name type="scientific">Thermoanaerobacter thermohydrosulfuricus</name>
    <name type="common">Clostridium thermohydrosulfuricum</name>
    <dbReference type="NCBI Taxonomy" id="1516"/>
    <lineage>
        <taxon>Bacteria</taxon>
        <taxon>Bacillati</taxon>
        <taxon>Bacillota</taxon>
        <taxon>Clostridia</taxon>
        <taxon>Thermoanaerobacterales</taxon>
        <taxon>Thermoanaerobacteraceae</taxon>
        <taxon>Thermoanaerobacter</taxon>
    </lineage>
</organism>
<dbReference type="Proteomes" id="UP000183404">
    <property type="component" value="Unassembled WGS sequence"/>
</dbReference>
<reference evidence="1 2" key="1">
    <citation type="submission" date="2016-10" db="EMBL/GenBank/DDBJ databases">
        <authorList>
            <person name="de Groot N.N."/>
        </authorList>
    </citation>
    <scope>NUCLEOTIDE SEQUENCE [LARGE SCALE GENOMIC DNA]</scope>
    <source>
        <strain evidence="1 2">DSM 569</strain>
    </source>
</reference>